<sequence length="167" mass="19422">SIVDRILFPYLYTAIRVDGPLHKGRGWLKLDEFRNFFDIAKELGEKRTFVFSANFVSNGEQESTHQDKLFIPSFLPEQVREQFVQFLSLNPNNGSDINTKRRRIYGEPERQSPIQNEAQITFNNSILMDNGSDYICPPFKELVRATMYSIFLYSNTSYFGEPVYILG</sequence>
<evidence type="ECO:0000313" key="1">
    <source>
        <dbReference type="EMBL" id="KAF5395183.1"/>
    </source>
</evidence>
<evidence type="ECO:0000313" key="2">
    <source>
        <dbReference type="Proteomes" id="UP000748531"/>
    </source>
</evidence>
<organism evidence="1 2">
    <name type="scientific">Paragonimus heterotremus</name>
    <dbReference type="NCBI Taxonomy" id="100268"/>
    <lineage>
        <taxon>Eukaryota</taxon>
        <taxon>Metazoa</taxon>
        <taxon>Spiralia</taxon>
        <taxon>Lophotrochozoa</taxon>
        <taxon>Platyhelminthes</taxon>
        <taxon>Trematoda</taxon>
        <taxon>Digenea</taxon>
        <taxon>Plagiorchiida</taxon>
        <taxon>Troglotremata</taxon>
        <taxon>Troglotrematidae</taxon>
        <taxon>Paragonimus</taxon>
    </lineage>
</organism>
<feature type="non-terminal residue" evidence="1">
    <location>
        <position position="1"/>
    </location>
</feature>
<name>A0A8J4WDB5_9TREM</name>
<dbReference type="Proteomes" id="UP000748531">
    <property type="component" value="Unassembled WGS sequence"/>
</dbReference>
<protein>
    <submittedName>
        <fullName evidence="1">Uncharacterized protein</fullName>
    </submittedName>
</protein>
<dbReference type="AlphaFoldDB" id="A0A8J4WDB5"/>
<reference evidence="1" key="1">
    <citation type="submission" date="2019-05" db="EMBL/GenBank/DDBJ databases">
        <title>Annotation for the trematode Paragonimus heterotremus.</title>
        <authorList>
            <person name="Choi Y.-J."/>
        </authorList>
    </citation>
    <scope>NUCLEOTIDE SEQUENCE</scope>
    <source>
        <strain evidence="1">LC</strain>
    </source>
</reference>
<proteinExistence type="predicted"/>
<dbReference type="EMBL" id="LUCH01017239">
    <property type="protein sequence ID" value="KAF5395183.1"/>
    <property type="molecule type" value="Genomic_DNA"/>
</dbReference>
<accession>A0A8J4WDB5</accession>
<comment type="caution">
    <text evidence="1">The sequence shown here is derived from an EMBL/GenBank/DDBJ whole genome shotgun (WGS) entry which is preliminary data.</text>
</comment>
<keyword evidence="2" id="KW-1185">Reference proteome</keyword>
<gene>
    <name evidence="1" type="ORF">PHET_06381</name>
</gene>